<keyword evidence="3" id="KW-1185">Reference proteome</keyword>
<feature type="compositionally biased region" description="Low complexity" evidence="1">
    <location>
        <begin position="639"/>
        <end position="680"/>
    </location>
</feature>
<sequence>TSLAWSTQVLCGQLRSPVQELHELITRARQARCCRQAVADQRALLERFNVDLSSSASPRPPPVHHALLHPRGHLGSRAQLPGTRRARHYQVAVDRLLPLRCSRKTTRPPPALPARDYMDSSAPASTPTATAVEAHVEEAGSTADVPLPPPPRPKVARSVTVFRELLDDLSEPIPTYEELERFGLFDLADSARRLAEYRLKHPVPTPVTSFAPTTSSALSDSEAPSGTRRRRPSQPPHRHSLAVVPLAKTSQQAPPLASPWLAVRANPFNLVRKTTLRPRPSRAARSTGDVPLVPTAAPTPPNLAADAEQQAAPSRPASASRHETVKENRGPRKLRKQAPPKIAVRTDDDFLLRPLAEASNAGERPRLTVAVPATSATSGRRNSWRSGTSSFVHSPLAYESTDDDAAPRPRSPSPVASFPTSARRETLPPVERKKRDSSMSSSESVYLADNERARLSPQIERTSYRFSVGAPPSPTGSASSGSVWSRALKLGVPKGIRSGSRPSSVASFDSPVTPGEDASRSFEVLGRRPSPRPAPERSVSEDTAVVEVAPAADDQALLAASISVPNLSRIVEQPETPDKRASVNSTASARPLAHAASTDSLPPSSGVTTPAVLSASSSTTIRDGTTTPNRPALPRSRGSSNLVLASTSSSRSLAEAYANAPASAPPSQGSFPSTSSLSLARGGGGGGGGDSWHSSPSSLSRSQDSLFYSGSEMHHEDEFTGASSAQDDEDEEGDAASDTRKRSSLREDVALLQALGPAAPFVVDQGHFVHPTIGQAV</sequence>
<dbReference type="Proteomes" id="UP000311382">
    <property type="component" value="Unassembled WGS sequence"/>
</dbReference>
<feature type="compositionally biased region" description="Gly residues" evidence="1">
    <location>
        <begin position="681"/>
        <end position="690"/>
    </location>
</feature>
<feature type="region of interest" description="Disordered" evidence="1">
    <location>
        <begin position="203"/>
        <end position="255"/>
    </location>
</feature>
<reference evidence="2 3" key="1">
    <citation type="submission" date="2019-03" db="EMBL/GenBank/DDBJ databases">
        <title>Rhodosporidium diobovatum UCD-FST 08-225 genome sequencing, assembly, and annotation.</title>
        <authorList>
            <person name="Fakankun I.U."/>
            <person name="Fristensky B."/>
            <person name="Levin D.B."/>
        </authorList>
    </citation>
    <scope>NUCLEOTIDE SEQUENCE [LARGE SCALE GENOMIC DNA]</scope>
    <source>
        <strain evidence="2 3">UCD-FST 08-225</strain>
    </source>
</reference>
<dbReference type="OrthoDB" id="2527173at2759"/>
<dbReference type="AlphaFoldDB" id="A0A5C5G3W9"/>
<evidence type="ECO:0000313" key="3">
    <source>
        <dbReference type="Proteomes" id="UP000311382"/>
    </source>
</evidence>
<feature type="compositionally biased region" description="Low complexity" evidence="1">
    <location>
        <begin position="467"/>
        <end position="485"/>
    </location>
</feature>
<evidence type="ECO:0000256" key="1">
    <source>
        <dbReference type="SAM" id="MobiDB-lite"/>
    </source>
</evidence>
<feature type="compositionally biased region" description="Basic residues" evidence="1">
    <location>
        <begin position="227"/>
        <end position="240"/>
    </location>
</feature>
<feature type="compositionally biased region" description="Basic and acidic residues" evidence="1">
    <location>
        <begin position="320"/>
        <end position="330"/>
    </location>
</feature>
<feature type="region of interest" description="Disordered" evidence="1">
    <location>
        <begin position="363"/>
        <end position="544"/>
    </location>
</feature>
<dbReference type="EMBL" id="SOZI01000023">
    <property type="protein sequence ID" value="TNY22581.1"/>
    <property type="molecule type" value="Genomic_DNA"/>
</dbReference>
<feature type="compositionally biased region" description="Polar residues" evidence="1">
    <location>
        <begin position="374"/>
        <end position="392"/>
    </location>
</feature>
<feature type="compositionally biased region" description="Polar residues" evidence="1">
    <location>
        <begin position="206"/>
        <end position="224"/>
    </location>
</feature>
<proteinExistence type="predicted"/>
<gene>
    <name evidence="2" type="ORF">DMC30DRAFT_135798</name>
</gene>
<feature type="compositionally biased region" description="Acidic residues" evidence="1">
    <location>
        <begin position="726"/>
        <end position="735"/>
    </location>
</feature>
<evidence type="ECO:0000313" key="2">
    <source>
        <dbReference type="EMBL" id="TNY22581.1"/>
    </source>
</evidence>
<feature type="compositionally biased region" description="Polar residues" evidence="1">
    <location>
        <begin position="597"/>
        <end position="608"/>
    </location>
</feature>
<name>A0A5C5G3W9_9BASI</name>
<accession>A0A5C5G3W9</accession>
<feature type="region of interest" description="Disordered" evidence="1">
    <location>
        <begin position="273"/>
        <end position="347"/>
    </location>
</feature>
<feature type="compositionally biased region" description="Low complexity" evidence="1">
    <location>
        <begin position="289"/>
        <end position="319"/>
    </location>
</feature>
<organism evidence="2 3">
    <name type="scientific">Rhodotorula diobovata</name>
    <dbReference type="NCBI Taxonomy" id="5288"/>
    <lineage>
        <taxon>Eukaryota</taxon>
        <taxon>Fungi</taxon>
        <taxon>Dikarya</taxon>
        <taxon>Basidiomycota</taxon>
        <taxon>Pucciniomycotina</taxon>
        <taxon>Microbotryomycetes</taxon>
        <taxon>Sporidiobolales</taxon>
        <taxon>Sporidiobolaceae</taxon>
        <taxon>Rhodotorula</taxon>
    </lineage>
</organism>
<comment type="caution">
    <text evidence="2">The sequence shown here is derived from an EMBL/GenBank/DDBJ whole genome shotgun (WGS) entry which is preliminary data.</text>
</comment>
<feature type="region of interest" description="Disordered" evidence="1">
    <location>
        <begin position="102"/>
        <end position="128"/>
    </location>
</feature>
<protein>
    <submittedName>
        <fullName evidence="2">Uncharacterized protein</fullName>
    </submittedName>
</protein>
<feature type="non-terminal residue" evidence="2">
    <location>
        <position position="1"/>
    </location>
</feature>
<feature type="compositionally biased region" description="Low complexity" evidence="1">
    <location>
        <begin position="691"/>
        <end position="709"/>
    </location>
</feature>
<feature type="compositionally biased region" description="Polar residues" evidence="1">
    <location>
        <begin position="614"/>
        <end position="629"/>
    </location>
</feature>
<feature type="region of interest" description="Disordered" evidence="1">
    <location>
        <begin position="563"/>
        <end position="744"/>
    </location>
</feature>
<feature type="compositionally biased region" description="Basic and acidic residues" evidence="1">
    <location>
        <begin position="422"/>
        <end position="437"/>
    </location>
</feature>